<dbReference type="AlphaFoldDB" id="A0A380SVS1"/>
<keyword evidence="1" id="KW-1133">Transmembrane helix</keyword>
<evidence type="ECO:0000313" key="3">
    <source>
        <dbReference type="Proteomes" id="UP000255177"/>
    </source>
</evidence>
<reference evidence="3" key="1">
    <citation type="submission" date="2018-07" db="EMBL/GenBank/DDBJ databases">
        <authorList>
            <person name="Blom J."/>
        </authorList>
    </citation>
    <scope>NUCLEOTIDE SEQUENCE [LARGE SCALE GENOMIC DNA]</scope>
    <source>
        <strain evidence="3">CCOS 864</strain>
    </source>
</reference>
<feature type="transmembrane region" description="Helical" evidence="1">
    <location>
        <begin position="92"/>
        <end position="116"/>
    </location>
</feature>
<proteinExistence type="predicted"/>
<name>A0A380SVS1_9PSED</name>
<accession>A0A380SVS1</accession>
<gene>
    <name evidence="2" type="ORF">CCOS864_00825</name>
</gene>
<sequence length="222" mass="24732">MNPLSVLRDSLYFFRRHLLSIAQLCLPLVVLEALCTQLLNQQLGEDASPGYGMLVSLLFYPLYSAALILYLDTRSNGYTPLKRNLLAMALRLWPSFALMVMLSSLLIMAGAALFIIPGIWVMIHLVFAEYVLVLRGLAPIEAMRESFKLSTGNFWRIFSCILGVLAPLWLIDGLSMMLVPEPSALVQLALDSANGFLQLFSTVVMFRLYMLVSEPVAEPPVS</sequence>
<feature type="transmembrane region" description="Helical" evidence="1">
    <location>
        <begin position="51"/>
        <end position="71"/>
    </location>
</feature>
<dbReference type="Proteomes" id="UP000255177">
    <property type="component" value="Unassembled WGS sequence"/>
</dbReference>
<keyword evidence="1" id="KW-0812">Transmembrane</keyword>
<protein>
    <submittedName>
        <fullName evidence="2">UPF0259 membrane protein</fullName>
    </submittedName>
</protein>
<evidence type="ECO:0000256" key="1">
    <source>
        <dbReference type="SAM" id="Phobius"/>
    </source>
</evidence>
<organism evidence="2 3">
    <name type="scientific">Pseudomonas wadenswilerensis</name>
    <dbReference type="NCBI Taxonomy" id="1785161"/>
    <lineage>
        <taxon>Bacteria</taxon>
        <taxon>Pseudomonadati</taxon>
        <taxon>Pseudomonadota</taxon>
        <taxon>Gammaproteobacteria</taxon>
        <taxon>Pseudomonadales</taxon>
        <taxon>Pseudomonadaceae</taxon>
        <taxon>Pseudomonas</taxon>
    </lineage>
</organism>
<feature type="transmembrane region" description="Helical" evidence="1">
    <location>
        <begin position="154"/>
        <end position="175"/>
    </location>
</feature>
<evidence type="ECO:0000313" key="2">
    <source>
        <dbReference type="EMBL" id="SUQ61410.1"/>
    </source>
</evidence>
<feature type="transmembrane region" description="Helical" evidence="1">
    <location>
        <begin position="122"/>
        <end position="142"/>
    </location>
</feature>
<keyword evidence="1" id="KW-0472">Membrane</keyword>
<keyword evidence="3" id="KW-1185">Reference proteome</keyword>
<dbReference type="RefSeq" id="WP_115085186.1">
    <property type="nucleotide sequence ID" value="NZ_CBCSFG010000004.1"/>
</dbReference>
<dbReference type="EMBL" id="UIDD01000003">
    <property type="protein sequence ID" value="SUQ61410.1"/>
    <property type="molecule type" value="Genomic_DNA"/>
</dbReference>